<dbReference type="OrthoDB" id="2680392at2"/>
<protein>
    <recommendedName>
        <fullName evidence="3">DUF3800 domain-containing protein</fullName>
    </recommendedName>
</protein>
<dbReference type="EMBL" id="JPME01000044">
    <property type="protein sequence ID" value="KEZ86484.1"/>
    <property type="molecule type" value="Genomic_DNA"/>
</dbReference>
<reference evidence="1 2" key="1">
    <citation type="submission" date="2014-07" db="EMBL/GenBank/DDBJ databases">
        <title>Draft genome of Clostridium celerecrescens 152B isolated from sediments associated with methane hydrate from Krishna Godavari basin.</title>
        <authorList>
            <person name="Honkalas V.S."/>
            <person name="Dabir A.P."/>
            <person name="Arora P."/>
            <person name="Dhakephalkar P.K."/>
        </authorList>
    </citation>
    <scope>NUCLEOTIDE SEQUENCE [LARGE SCALE GENOMIC DNA]</scope>
    <source>
        <strain evidence="1 2">152B</strain>
    </source>
</reference>
<organism evidence="1 2">
    <name type="scientific">Lacrimispora celerecrescens</name>
    <dbReference type="NCBI Taxonomy" id="29354"/>
    <lineage>
        <taxon>Bacteria</taxon>
        <taxon>Bacillati</taxon>
        <taxon>Bacillota</taxon>
        <taxon>Clostridia</taxon>
        <taxon>Lachnospirales</taxon>
        <taxon>Lachnospiraceae</taxon>
        <taxon>Lacrimispora</taxon>
    </lineage>
</organism>
<dbReference type="AlphaFoldDB" id="A0A084JC00"/>
<evidence type="ECO:0000313" key="2">
    <source>
        <dbReference type="Proteomes" id="UP000028525"/>
    </source>
</evidence>
<sequence length="264" mass="31184">MKKYTLYLDESETHKYNPVIRKNDNFHFCMAGVIVAVDDYKDLEDSVNNLKRTIWSETPNPEKIILHQMRLIDAERGRLDSTRYPEYVKFNKKEERKKFYNELKNVFDKNSLSIVGSCINEDNLKKYYWITDKNKQDQYLVAMQLLLENYCHFLCANNAIGNIIYEFRELKGNEKLRDKYYHMKLMGSMYMTKNTAEKRLLGIDFVDKEDNEIGLQIADFVPNSFARDHAGIAQAKPNIFSTLKYNMYDGVMGNSERFGIKYMP</sequence>
<dbReference type="Proteomes" id="UP000028525">
    <property type="component" value="Unassembled WGS sequence"/>
</dbReference>
<accession>A0A084JC00</accession>
<gene>
    <name evidence="1" type="ORF">IO98_22770</name>
</gene>
<dbReference type="InterPro" id="IPR024524">
    <property type="entry name" value="DUF3800"/>
</dbReference>
<name>A0A084JC00_9FIRM</name>
<dbReference type="RefSeq" id="WP_038284824.1">
    <property type="nucleotide sequence ID" value="NZ_JPME01000044.1"/>
</dbReference>
<dbReference type="Pfam" id="PF12686">
    <property type="entry name" value="DUF3800"/>
    <property type="match status" value="1"/>
</dbReference>
<proteinExistence type="predicted"/>
<comment type="caution">
    <text evidence="1">The sequence shown here is derived from an EMBL/GenBank/DDBJ whole genome shotgun (WGS) entry which is preliminary data.</text>
</comment>
<evidence type="ECO:0000313" key="1">
    <source>
        <dbReference type="EMBL" id="KEZ86484.1"/>
    </source>
</evidence>
<evidence type="ECO:0008006" key="3">
    <source>
        <dbReference type="Google" id="ProtNLM"/>
    </source>
</evidence>
<keyword evidence="2" id="KW-1185">Reference proteome</keyword>